<dbReference type="InterPro" id="IPR058912">
    <property type="entry name" value="HTH_animal"/>
</dbReference>
<sequence length="243" mass="28706">MLDLVLSKKNFMFADQFFIQKVGTAIGSNVAPPYANIFMAHFEENFLYTHHLYTQYSVCWKRFIDDVFLIWKGDELSLTQFFHDINSMVPNLTFTIVKDRHSVSFLDTCHPSHVKRSLPISQIERIKRIVTRPDLREQRIDEMQTKFRNRGYPVSVLDRATEPRDVRPQRTKRVAFVTTYHPYTNYLKGPILEHWSLLSKAYPTIPEFRIPPLLCYKRPQNIRNILVKADVGSTRRDLRQTTL</sequence>
<comment type="caution">
    <text evidence="2">The sequence shown here is derived from an EMBL/GenBank/DDBJ whole genome shotgun (WGS) entry which is preliminary data.</text>
</comment>
<name>A0ABN9LVX7_9NEOB</name>
<keyword evidence="3" id="KW-1185">Reference proteome</keyword>
<gene>
    <name evidence="2" type="ORF">RIMI_LOCUS13404444</name>
</gene>
<dbReference type="Proteomes" id="UP001176940">
    <property type="component" value="Unassembled WGS sequence"/>
</dbReference>
<dbReference type="PANTHER" id="PTHR21301:SF12">
    <property type="match status" value="1"/>
</dbReference>
<dbReference type="EMBL" id="CAUEEQ010033074">
    <property type="protein sequence ID" value="CAJ0951343.1"/>
    <property type="molecule type" value="Genomic_DNA"/>
</dbReference>
<evidence type="ECO:0000313" key="2">
    <source>
        <dbReference type="EMBL" id="CAJ0951343.1"/>
    </source>
</evidence>
<organism evidence="2 3">
    <name type="scientific">Ranitomeya imitator</name>
    <name type="common">mimic poison frog</name>
    <dbReference type="NCBI Taxonomy" id="111125"/>
    <lineage>
        <taxon>Eukaryota</taxon>
        <taxon>Metazoa</taxon>
        <taxon>Chordata</taxon>
        <taxon>Craniata</taxon>
        <taxon>Vertebrata</taxon>
        <taxon>Euteleostomi</taxon>
        <taxon>Amphibia</taxon>
        <taxon>Batrachia</taxon>
        <taxon>Anura</taxon>
        <taxon>Neobatrachia</taxon>
        <taxon>Hyloidea</taxon>
        <taxon>Dendrobatidae</taxon>
        <taxon>Dendrobatinae</taxon>
        <taxon>Ranitomeya</taxon>
    </lineage>
</organism>
<proteinExistence type="predicted"/>
<accession>A0ABN9LVX7</accession>
<dbReference type="Pfam" id="PF26215">
    <property type="entry name" value="HTH_animal"/>
    <property type="match status" value="1"/>
</dbReference>
<reference evidence="2" key="1">
    <citation type="submission" date="2023-07" db="EMBL/GenBank/DDBJ databases">
        <authorList>
            <person name="Stuckert A."/>
        </authorList>
    </citation>
    <scope>NUCLEOTIDE SEQUENCE</scope>
</reference>
<feature type="domain" description="Helix-turn-helix" evidence="1">
    <location>
        <begin position="109"/>
        <end position="160"/>
    </location>
</feature>
<evidence type="ECO:0000313" key="3">
    <source>
        <dbReference type="Proteomes" id="UP001176940"/>
    </source>
</evidence>
<protein>
    <recommendedName>
        <fullName evidence="1">Helix-turn-helix domain-containing protein</fullName>
    </recommendedName>
</protein>
<dbReference type="PANTHER" id="PTHR21301">
    <property type="entry name" value="REVERSE TRANSCRIPTASE"/>
    <property type="match status" value="1"/>
</dbReference>
<evidence type="ECO:0000259" key="1">
    <source>
        <dbReference type="Pfam" id="PF26215"/>
    </source>
</evidence>